<feature type="coiled-coil region" evidence="1">
    <location>
        <begin position="320"/>
        <end position="420"/>
    </location>
</feature>
<feature type="coiled-coil region" evidence="1">
    <location>
        <begin position="1093"/>
        <end position="1120"/>
    </location>
</feature>
<keyword evidence="1" id="KW-0175">Coiled coil</keyword>
<accession>A0A1M5SL54</accession>
<gene>
    <name evidence="2" type="ORF">SAMN02745180_00204</name>
</gene>
<organism evidence="2 3">
    <name type="scientific">Sporanaerobacter acetigenes DSM 13106</name>
    <dbReference type="NCBI Taxonomy" id="1123281"/>
    <lineage>
        <taxon>Bacteria</taxon>
        <taxon>Bacillati</taxon>
        <taxon>Bacillota</taxon>
        <taxon>Tissierellia</taxon>
        <taxon>Tissierellales</taxon>
        <taxon>Sporanaerobacteraceae</taxon>
        <taxon>Sporanaerobacter</taxon>
    </lineage>
</organism>
<sequence length="1487" mass="177052">MPRISKIRLVGCKYDGFKKEHENSIYDLTKDEIPDHTLFTLKNGGGKGVMMQLIFQIMMPETRWGKNNGNKISSMFYDQKGRLNPYTFHVLLEWKLDTPEEKYLITGICMKAYKKNVGKNEDEDEKIGLNYFLYTYEHENNGFYTLENIPVYDRENEKAVEMEVFEKFIEDNRRDFVKYSQSSAKRLDSNFYEYMKRWGIYRSEWEILKVINKVEGGVGDYFQKATDNKAIFDNLILPAISENMKNYEYESDGLKEMFKSNLYITKNLPILLKREGDFRELAIAINPLMGNAEIGSKFLDIKERCVVDGNDLYFILKDGEKNVEKDIEKWKNEIIKSKEKQEELLFQRENLEYAEVNREIEKIQEKNKALDIDIVEAEEKIAEEKYLKKLYEINKILYEVNEIELLLKEKTDEKQRLMDTLELDDTKKRLEELDVGIKEKWENLKIKWEDISNKHCGYDNYLNRKIENICTQKSKIREAEKGIEKEINKFSLRKEENQREYERLSNIFDPFSMSFPEKLLDDIKSRYENQMRKVESLEMKIEEKRENKNQLGIGRNKIEIEKENEKRKIKELKKEFDIIEKIEIDLKKRICWELGLDSVKEDISSSWIDEKLYSLELVLDEKKNKIEELNKNLWESNIDKSLNRDREYWIPNKDILDLKEKIISVGINVQTGMEFLNGMKKEEIQEILKVNPSFIYGLVIGNEEDWKVIEKTIDRDFLARNLVPIYLRANMGNHEKEFNTVYNKGFDFIYNEKYIEWIDNIDREYNSIEETIDSFKERVEEINNLIGDIKSWKFGKNSIEIQSEIVDHRAILEELERKEGKLKVQLYEEEKLLNIMISELKSSRVEVEKYKDNLAELKKYVEEKTIADAEEKIYNENLEKLKEVIEKLKSVEKDIEFKKSMRESNNLEYEKWKIEIENKLESIKKAIPEAKVDFNEIKDLEMNSMPLYEIWEGDIFIDLRERSALAEDIEKRNGEIKLIQKDIDHFLEKIEIRRKDLEKIDVLWGKYESLKLSLNEIVIRLEEVKKNLKAYEYEYNSLKSEKDRLVGSLEEKQKSFIKLGKRIQKNFGRAPEIWADLDLLEKSMYIEKEYKENKQYLVQAEKILEERKEYKNQIHGYSLQLDGYKEIDFHKGKMNKILKEKFMKNPQIEVEEWIRRYKKSEDDLSREIEKGKEYLKAFKEIVETKVYDEVLKARILNEMQKVEISKFKANLESFGSMKNYFQIELNTLSSDKEKAEQAREQWAIRASKRVLKIVESLREMVSGMVYINEKGYSFPLVKLKGEERLPKEEEDVLFLLKEYFVEAIEKAFSENENIEDIDDKKLEEIMSDKVIFSKALQGKYPILMVYKMTEQNEFKYRKPRDYYYTTWEAINKGEGDMPEGSGGQTLSINTFVIMMLMNYKKRHIGNENPWTVLVLDNPFGKASAKHILDPVFEIADKLNFQIIAFAAPEIIKVEISERFPIFWELRIGHDEKEGLITGKVMHGGRKM</sequence>
<feature type="coiled-coil region" evidence="1">
    <location>
        <begin position="612"/>
        <end position="639"/>
    </location>
</feature>
<dbReference type="OrthoDB" id="9815057at2"/>
<dbReference type="STRING" id="1123281.SAMN02745180_00204"/>
<protein>
    <submittedName>
        <fullName evidence="2">Chromosome segregation ATPase</fullName>
    </submittedName>
</protein>
<evidence type="ECO:0000313" key="3">
    <source>
        <dbReference type="Proteomes" id="UP000184389"/>
    </source>
</evidence>
<feature type="coiled-coil region" evidence="1">
    <location>
        <begin position="1007"/>
        <end position="1041"/>
    </location>
</feature>
<reference evidence="2 3" key="1">
    <citation type="submission" date="2016-11" db="EMBL/GenBank/DDBJ databases">
        <authorList>
            <person name="Jaros S."/>
            <person name="Januszkiewicz K."/>
            <person name="Wedrychowicz H."/>
        </authorList>
    </citation>
    <scope>NUCLEOTIDE SEQUENCE [LARGE SCALE GENOMIC DNA]</scope>
    <source>
        <strain evidence="2 3">DSM 13106</strain>
    </source>
</reference>
<evidence type="ECO:0000256" key="1">
    <source>
        <dbReference type="SAM" id="Coils"/>
    </source>
</evidence>
<keyword evidence="3" id="KW-1185">Reference proteome</keyword>
<dbReference type="Proteomes" id="UP000184389">
    <property type="component" value="Unassembled WGS sequence"/>
</dbReference>
<name>A0A1M5SL54_9FIRM</name>
<feature type="coiled-coil region" evidence="1">
    <location>
        <begin position="758"/>
        <end position="901"/>
    </location>
</feature>
<evidence type="ECO:0000313" key="2">
    <source>
        <dbReference type="EMBL" id="SHH39264.1"/>
    </source>
</evidence>
<feature type="coiled-coil region" evidence="1">
    <location>
        <begin position="520"/>
        <end position="582"/>
    </location>
</feature>
<proteinExistence type="predicted"/>
<dbReference type="RefSeq" id="WP_072742671.1">
    <property type="nucleotide sequence ID" value="NZ_FQXR01000002.1"/>
</dbReference>
<dbReference type="EMBL" id="FQXR01000002">
    <property type="protein sequence ID" value="SHH39264.1"/>
    <property type="molecule type" value="Genomic_DNA"/>
</dbReference>